<keyword evidence="2" id="KW-1003">Cell membrane</keyword>
<organism evidence="10 11">
    <name type="scientific">Hymenobacter tibetensis</name>
    <dbReference type="NCBI Taxonomy" id="497967"/>
    <lineage>
        <taxon>Bacteria</taxon>
        <taxon>Pseudomonadati</taxon>
        <taxon>Bacteroidota</taxon>
        <taxon>Cytophagia</taxon>
        <taxon>Cytophagales</taxon>
        <taxon>Hymenobacteraceae</taxon>
        <taxon>Hymenobacter</taxon>
    </lineage>
</organism>
<evidence type="ECO:0000313" key="11">
    <source>
        <dbReference type="Proteomes" id="UP000831113"/>
    </source>
</evidence>
<comment type="subcellular location">
    <subcellularLocation>
        <location evidence="1">Cell membrane</location>
        <topology evidence="1">Multi-pass membrane protein</topology>
    </subcellularLocation>
</comment>
<dbReference type="RefSeq" id="WP_243801576.1">
    <property type="nucleotide sequence ID" value="NZ_CP094669.1"/>
</dbReference>
<feature type="transmembrane region" description="Helical" evidence="8">
    <location>
        <begin position="15"/>
        <end position="34"/>
    </location>
</feature>
<feature type="transmembrane region" description="Helical" evidence="8">
    <location>
        <begin position="180"/>
        <end position="204"/>
    </location>
</feature>
<keyword evidence="5 8" id="KW-0812">Transmembrane</keyword>
<feature type="transmembrane region" description="Helical" evidence="8">
    <location>
        <begin position="309"/>
        <end position="325"/>
    </location>
</feature>
<dbReference type="PANTHER" id="PTHR33908">
    <property type="entry name" value="MANNOSYLTRANSFERASE YKCB-RELATED"/>
    <property type="match status" value="1"/>
</dbReference>
<dbReference type="Pfam" id="PF13231">
    <property type="entry name" value="PMT_2"/>
    <property type="match status" value="1"/>
</dbReference>
<reference evidence="10 11" key="1">
    <citation type="submission" date="2022-03" db="EMBL/GenBank/DDBJ databases">
        <title>Hymenobactersp. isolated from the air.</title>
        <authorList>
            <person name="Won M."/>
            <person name="Kwon S.-W."/>
        </authorList>
    </citation>
    <scope>NUCLEOTIDE SEQUENCE [LARGE SCALE GENOMIC DNA]</scope>
    <source>
        <strain evidence="10 11">KACC 21982</strain>
    </source>
</reference>
<feature type="transmembrane region" description="Helical" evidence="8">
    <location>
        <begin position="279"/>
        <end position="297"/>
    </location>
</feature>
<feature type="transmembrane region" description="Helical" evidence="8">
    <location>
        <begin position="362"/>
        <end position="379"/>
    </location>
</feature>
<feature type="transmembrane region" description="Helical" evidence="8">
    <location>
        <begin position="150"/>
        <end position="168"/>
    </location>
</feature>
<feature type="transmembrane region" description="Helical" evidence="8">
    <location>
        <begin position="103"/>
        <end position="120"/>
    </location>
</feature>
<evidence type="ECO:0000256" key="4">
    <source>
        <dbReference type="ARBA" id="ARBA00022679"/>
    </source>
</evidence>
<feature type="domain" description="Glycosyltransferase RgtA/B/C/D-like" evidence="9">
    <location>
        <begin position="81"/>
        <end position="238"/>
    </location>
</feature>
<evidence type="ECO:0000256" key="2">
    <source>
        <dbReference type="ARBA" id="ARBA00022475"/>
    </source>
</evidence>
<name>A0ABY4D203_9BACT</name>
<evidence type="ECO:0000256" key="8">
    <source>
        <dbReference type="SAM" id="Phobius"/>
    </source>
</evidence>
<evidence type="ECO:0000256" key="7">
    <source>
        <dbReference type="ARBA" id="ARBA00023136"/>
    </source>
</evidence>
<keyword evidence="3" id="KW-0328">Glycosyltransferase</keyword>
<evidence type="ECO:0000256" key="6">
    <source>
        <dbReference type="ARBA" id="ARBA00022989"/>
    </source>
</evidence>
<keyword evidence="6 8" id="KW-1133">Transmembrane helix</keyword>
<keyword evidence="7 8" id="KW-0472">Membrane</keyword>
<feature type="transmembrane region" description="Helical" evidence="8">
    <location>
        <begin position="337"/>
        <end position="356"/>
    </location>
</feature>
<feature type="transmembrane region" description="Helical" evidence="8">
    <location>
        <begin position="224"/>
        <end position="244"/>
    </location>
</feature>
<gene>
    <name evidence="10" type="ORF">MTX78_08165</name>
</gene>
<sequence length="491" mass="55158">MNFINSFIVKAPTRWFWTVLIGLNFIFHIAFFRLPPVSVHVWRQCDTMAVARNFYEEGMNILEPRVDSRNTTNGITGMQFPSYEWLVAGSYHLFGFHEVLPRLINWLIYMAGVVAFYHLVREISGQAWLGAVGAWCLAWSPEFYYHGANALPDILALTSSIAGLLWFVRWRDNRQAGWLILSLAAVTVGGLTKLQYLVVGFPIAVFVVRDLLQRRYSGPELLQLLAYAVVAVGVSLSWYAYALALMARSGLTNFGLELRPAADMATGLKIIRRNLLSDLPELLLGYGTLVLLALGLWRFLRHAPIRHKWFGPGLAWGLSLLAYYLTELFQMQGHTYYMLPLLPMLLLLAVWGGAWLQRLPKVAPLLLVLLLIQPLWAYTRINYTRLQRQDLDVAPELLAPATRATLEAATPPGALCVVGPDPSSCKDFYFLHKKGFGFGWSYQLVESTPTGRSYLANCIAQGAQYLYTNRYAYCEGSTGTAISTTAGKPSR</sequence>
<dbReference type="EMBL" id="CP094669">
    <property type="protein sequence ID" value="UOG76563.1"/>
    <property type="molecule type" value="Genomic_DNA"/>
</dbReference>
<dbReference type="PANTHER" id="PTHR33908:SF11">
    <property type="entry name" value="MEMBRANE PROTEIN"/>
    <property type="match status" value="1"/>
</dbReference>
<dbReference type="InterPro" id="IPR050297">
    <property type="entry name" value="LipidA_mod_glycosyltrf_83"/>
</dbReference>
<accession>A0ABY4D203</accession>
<evidence type="ECO:0000256" key="3">
    <source>
        <dbReference type="ARBA" id="ARBA00022676"/>
    </source>
</evidence>
<proteinExistence type="predicted"/>
<evidence type="ECO:0000256" key="5">
    <source>
        <dbReference type="ARBA" id="ARBA00022692"/>
    </source>
</evidence>
<evidence type="ECO:0000256" key="1">
    <source>
        <dbReference type="ARBA" id="ARBA00004651"/>
    </source>
</evidence>
<keyword evidence="4" id="KW-0808">Transferase</keyword>
<keyword evidence="11" id="KW-1185">Reference proteome</keyword>
<evidence type="ECO:0000313" key="10">
    <source>
        <dbReference type="EMBL" id="UOG76563.1"/>
    </source>
</evidence>
<dbReference type="InterPro" id="IPR038731">
    <property type="entry name" value="RgtA/B/C-like"/>
</dbReference>
<dbReference type="Proteomes" id="UP000831113">
    <property type="component" value="Chromosome"/>
</dbReference>
<evidence type="ECO:0000259" key="9">
    <source>
        <dbReference type="Pfam" id="PF13231"/>
    </source>
</evidence>
<protein>
    <submittedName>
        <fullName evidence="10">Glycosyltransferase family 39 protein</fullName>
    </submittedName>
</protein>